<evidence type="ECO:0000256" key="2">
    <source>
        <dbReference type="SAM" id="Phobius"/>
    </source>
</evidence>
<evidence type="ECO:0000313" key="3">
    <source>
        <dbReference type="EMBL" id="MBM9432437.1"/>
    </source>
</evidence>
<evidence type="ECO:0000256" key="1">
    <source>
        <dbReference type="SAM" id="MobiDB-lite"/>
    </source>
</evidence>
<protein>
    <recommendedName>
        <fullName evidence="5">LytR/CpsA/Psr regulator C-terminal domain-containing protein</fullName>
    </recommendedName>
</protein>
<feature type="transmembrane region" description="Helical" evidence="2">
    <location>
        <begin position="28"/>
        <end position="50"/>
    </location>
</feature>
<keyword evidence="2" id="KW-0812">Transmembrane</keyword>
<dbReference type="Proteomes" id="UP000705983">
    <property type="component" value="Unassembled WGS sequence"/>
</dbReference>
<keyword evidence="2" id="KW-0472">Membrane</keyword>
<organism evidence="3 4">
    <name type="scientific">Flaviflexus equikiangi</name>
    <dbReference type="NCBI Taxonomy" id="2758573"/>
    <lineage>
        <taxon>Bacteria</taxon>
        <taxon>Bacillati</taxon>
        <taxon>Actinomycetota</taxon>
        <taxon>Actinomycetes</taxon>
        <taxon>Actinomycetales</taxon>
        <taxon>Actinomycetaceae</taxon>
        <taxon>Flaviflexus</taxon>
    </lineage>
</organism>
<feature type="compositionally biased region" description="Low complexity" evidence="1">
    <location>
        <begin position="97"/>
        <end position="109"/>
    </location>
</feature>
<keyword evidence="2" id="KW-1133">Transmembrane helix</keyword>
<keyword evidence="4" id="KW-1185">Reference proteome</keyword>
<evidence type="ECO:0000313" key="4">
    <source>
        <dbReference type="Proteomes" id="UP000705983"/>
    </source>
</evidence>
<dbReference type="Gene3D" id="3.30.70.2390">
    <property type="match status" value="1"/>
</dbReference>
<feature type="region of interest" description="Disordered" evidence="1">
    <location>
        <begin position="61"/>
        <end position="123"/>
    </location>
</feature>
<evidence type="ECO:0008006" key="5">
    <source>
        <dbReference type="Google" id="ProtNLM"/>
    </source>
</evidence>
<accession>A0ABS2TF93</accession>
<reference evidence="4" key="1">
    <citation type="submission" date="2021-02" db="EMBL/GenBank/DDBJ databases">
        <title>Leucobacter sp. CX169.</title>
        <authorList>
            <person name="Cheng Y."/>
        </authorList>
    </citation>
    <scope>NUCLEOTIDE SEQUENCE [LARGE SCALE GENOMIC DNA]</scope>
    <source>
        <strain evidence="4">JY899</strain>
    </source>
</reference>
<comment type="caution">
    <text evidence="3">The sequence shown here is derived from an EMBL/GenBank/DDBJ whole genome shotgun (WGS) entry which is preliminary data.</text>
</comment>
<name>A0ABS2TF93_9ACTO</name>
<feature type="compositionally biased region" description="Polar residues" evidence="1">
    <location>
        <begin position="65"/>
        <end position="77"/>
    </location>
</feature>
<proteinExistence type="predicted"/>
<sequence length="214" mass="22715">MEQYPRDEFDELADERGLRGSHRRRRHWSVVLAPLLAALVFAPLAGWGVVELMSQDGMTNPFMAETTSTSAGESPTGTADEETSSDVTDDPGSTDGVETTEPAETSEPVETTEEPAIETLPPVDGVDYDASIDLMNGTGVAGGTDPTESTLLVAGYTAITSADFASTTPTYSAIYFSSPELYATAQHLAQTLNINFWAENAAMTGGADILIVIR</sequence>
<dbReference type="RefSeq" id="WP_187995987.1">
    <property type="nucleotide sequence ID" value="NZ_JACEXG010000001.1"/>
</dbReference>
<gene>
    <name evidence="3" type="ORF">JVW63_01760</name>
</gene>
<dbReference type="EMBL" id="JAFFJS010000001">
    <property type="protein sequence ID" value="MBM9432437.1"/>
    <property type="molecule type" value="Genomic_DNA"/>
</dbReference>
<feature type="compositionally biased region" description="Acidic residues" evidence="1">
    <location>
        <begin position="79"/>
        <end position="89"/>
    </location>
</feature>